<organism evidence="1">
    <name type="scientific">marine sediment metagenome</name>
    <dbReference type="NCBI Taxonomy" id="412755"/>
    <lineage>
        <taxon>unclassified sequences</taxon>
        <taxon>metagenomes</taxon>
        <taxon>ecological metagenomes</taxon>
    </lineage>
</organism>
<dbReference type="EMBL" id="BARU01038426">
    <property type="protein sequence ID" value="GAH84553.1"/>
    <property type="molecule type" value="Genomic_DNA"/>
</dbReference>
<protein>
    <submittedName>
        <fullName evidence="1">Uncharacterized protein</fullName>
    </submittedName>
</protein>
<reference evidence="1" key="1">
    <citation type="journal article" date="2014" name="Front. Microbiol.">
        <title>High frequency of phylogenetically diverse reductive dehalogenase-homologous genes in deep subseafloor sedimentary metagenomes.</title>
        <authorList>
            <person name="Kawai M."/>
            <person name="Futagami T."/>
            <person name="Toyoda A."/>
            <person name="Takaki Y."/>
            <person name="Nishi S."/>
            <person name="Hori S."/>
            <person name="Arai W."/>
            <person name="Tsubouchi T."/>
            <person name="Morono Y."/>
            <person name="Uchiyama I."/>
            <person name="Ito T."/>
            <person name="Fujiyama A."/>
            <person name="Inagaki F."/>
            <person name="Takami H."/>
        </authorList>
    </citation>
    <scope>NUCLEOTIDE SEQUENCE</scope>
    <source>
        <strain evidence="1">Expedition CK06-06</strain>
    </source>
</reference>
<comment type="caution">
    <text evidence="1">The sequence shown here is derived from an EMBL/GenBank/DDBJ whole genome shotgun (WGS) entry which is preliminary data.</text>
</comment>
<proteinExistence type="predicted"/>
<sequence>GDLREELAQALPWPEFLYHGDYPWLPFSHPSSRYVGPAPSLIYKSTAAKPHLLPGEASSLDAGACLLYKSARPHLLA</sequence>
<name>X1KRD9_9ZZZZ</name>
<dbReference type="AlphaFoldDB" id="X1KRD9"/>
<feature type="non-terminal residue" evidence="1">
    <location>
        <position position="1"/>
    </location>
</feature>
<accession>X1KRD9</accession>
<gene>
    <name evidence="1" type="ORF">S03H2_59738</name>
</gene>
<evidence type="ECO:0000313" key="1">
    <source>
        <dbReference type="EMBL" id="GAH84553.1"/>
    </source>
</evidence>